<dbReference type="AlphaFoldDB" id="A0A1H8SXI5"/>
<proteinExistence type="inferred from homology"/>
<keyword evidence="4 5" id="KW-0503">Monooxygenase</keyword>
<dbReference type="STRING" id="394193.SAMN04489732_102316"/>
<keyword evidence="8" id="KW-1185">Reference proteome</keyword>
<dbReference type="GO" id="GO:0046677">
    <property type="term" value="P:response to antibiotic"/>
    <property type="evidence" value="ECO:0007669"/>
    <property type="project" value="InterPro"/>
</dbReference>
<comment type="function">
    <text evidence="5">An FAD-requiring monooxygenase active on some tetracycline antibiotic derivatives, which leads to their inactivation. Hydroxylates carbon 11a of tetracycline and some analogs.</text>
</comment>
<feature type="domain" description="FAD-binding" evidence="6">
    <location>
        <begin position="294"/>
        <end position="328"/>
    </location>
</feature>
<evidence type="ECO:0000313" key="8">
    <source>
        <dbReference type="Proteomes" id="UP000198582"/>
    </source>
</evidence>
<dbReference type="SUPFAM" id="SSF51905">
    <property type="entry name" value="FAD/NAD(P)-binding domain"/>
    <property type="match status" value="1"/>
</dbReference>
<keyword evidence="5" id="KW-0963">Cytoplasm</keyword>
<dbReference type="Pfam" id="PF01494">
    <property type="entry name" value="FAD_binding_3"/>
    <property type="match status" value="2"/>
</dbReference>
<comment type="cofactor">
    <cofactor evidence="5">
        <name>FAD</name>
        <dbReference type="ChEBI" id="CHEBI:57692"/>
    </cofactor>
</comment>
<keyword evidence="3 5" id="KW-0560">Oxidoreductase</keyword>
<dbReference type="PANTHER" id="PTHR46972">
    <property type="entry name" value="MONOOXYGENASE ASQM-RELATED"/>
    <property type="match status" value="1"/>
</dbReference>
<dbReference type="GO" id="GO:0071949">
    <property type="term" value="F:FAD binding"/>
    <property type="evidence" value="ECO:0007669"/>
    <property type="project" value="InterPro"/>
</dbReference>
<evidence type="ECO:0000256" key="3">
    <source>
        <dbReference type="ARBA" id="ARBA00023002"/>
    </source>
</evidence>
<dbReference type="EC" id="1.14.13.-" evidence="5"/>
<dbReference type="InterPro" id="IPR036188">
    <property type="entry name" value="FAD/NAD-bd_sf"/>
</dbReference>
<comment type="subcellular location">
    <subcellularLocation>
        <location evidence="5">Cytoplasm</location>
    </subcellularLocation>
</comment>
<sequence>MTRIAIAGAGLGGLTLARVLHVHGIESVVYERDASPTARVQGGSLDLTVEAGQRALHEAGLTEGFRAIARPDGQDLLVYDHTGALVLRKDTPDEAAPFERPEADRPALRTLLLDSLPPGTVHWGQAVTEAVPLPGGRHRLRLSDGTTAECDLLVGADGASSRIRPLVTPEEPVHSGANAVSLNIPAIDRDHPALSERVGRGSLMVIGVNRALSAQRSGDGSVRVNLTVRGGEDWFTTSGIPFDDPAATRAALKELYAGWSPDFVELVDAATGSVMQVRVAALPVGLSWPNVPGVTLLGDAAHLMSPFAGLGANLAMLDGAELALAIAAGTPIADFEATMQARAAEAAAESAANLEVFLSPQGAARVAELMAG</sequence>
<feature type="binding site" evidence="5">
    <location>
        <position position="299"/>
    </location>
    <ligand>
        <name>FAD</name>
        <dbReference type="ChEBI" id="CHEBI:57692"/>
    </ligand>
</feature>
<keyword evidence="2 5" id="KW-0274">FAD</keyword>
<keyword evidence="1 5" id="KW-0285">Flavoprotein</keyword>
<dbReference type="GO" id="GO:0005737">
    <property type="term" value="C:cytoplasm"/>
    <property type="evidence" value="ECO:0007669"/>
    <property type="project" value="UniProtKB-SubCell"/>
</dbReference>
<protein>
    <recommendedName>
        <fullName evidence="5">Flavin-dependent monooxygenase</fullName>
    </recommendedName>
    <alternativeName>
        <fullName evidence="5">TetX monooxygenase</fullName>
        <shortName evidence="5">TetX</shortName>
        <ecNumber evidence="5">1.14.13.-</ecNumber>
    </alternativeName>
</protein>
<dbReference type="Gene3D" id="3.50.50.60">
    <property type="entry name" value="FAD/NAD(P)-binding domain"/>
    <property type="match status" value="1"/>
</dbReference>
<evidence type="ECO:0000256" key="1">
    <source>
        <dbReference type="ARBA" id="ARBA00022630"/>
    </source>
</evidence>
<evidence type="ECO:0000256" key="2">
    <source>
        <dbReference type="ARBA" id="ARBA00022827"/>
    </source>
</evidence>
<gene>
    <name evidence="7" type="ORF">SAMN04489732_102316</name>
</gene>
<keyword evidence="5" id="KW-0547">Nucleotide-binding</keyword>
<evidence type="ECO:0000313" key="7">
    <source>
        <dbReference type="EMBL" id="SEO83034.1"/>
    </source>
</evidence>
<dbReference type="EMBL" id="FOEF01000002">
    <property type="protein sequence ID" value="SEO83034.1"/>
    <property type="molecule type" value="Genomic_DNA"/>
</dbReference>
<comment type="similarity">
    <text evidence="5">Belongs to the aromatic-ring hydroxylase family. TetX subfamily.</text>
</comment>
<feature type="binding site" evidence="5">
    <location>
        <position position="39"/>
    </location>
    <ligand>
        <name>NADPH</name>
        <dbReference type="ChEBI" id="CHEBI:57783"/>
    </ligand>
</feature>
<dbReference type="InterPro" id="IPR043683">
    <property type="entry name" value="TetX_monooxygenase"/>
</dbReference>
<dbReference type="Proteomes" id="UP000198582">
    <property type="component" value="Unassembled WGS sequence"/>
</dbReference>
<name>A0A1H8SXI5_9PSEU</name>
<feature type="domain" description="FAD-binding" evidence="6">
    <location>
        <begin position="2"/>
        <end position="177"/>
    </location>
</feature>
<dbReference type="RefSeq" id="WP_091613706.1">
    <property type="nucleotide sequence ID" value="NZ_FOEF01000002.1"/>
</dbReference>
<dbReference type="PRINTS" id="PR00420">
    <property type="entry name" value="RNGMNOXGNASE"/>
</dbReference>
<keyword evidence="5" id="KW-0521">NADP</keyword>
<evidence type="ECO:0000256" key="4">
    <source>
        <dbReference type="ARBA" id="ARBA00023033"/>
    </source>
</evidence>
<reference evidence="7 8" key="1">
    <citation type="submission" date="2016-10" db="EMBL/GenBank/DDBJ databases">
        <authorList>
            <person name="de Groot N.N."/>
        </authorList>
    </citation>
    <scope>NUCLEOTIDE SEQUENCE [LARGE SCALE GENOMIC DNA]</scope>
    <source>
        <strain evidence="7 8">DSM 44993</strain>
    </source>
</reference>
<accession>A0A1H8SXI5</accession>
<comment type="catalytic activity">
    <reaction evidence="5">
        <text>a tetracycline + NADPH + O2 + H(+) = an 11a-hydroxytetracycline + NADP(+) + H2O</text>
        <dbReference type="Rhea" id="RHEA:61444"/>
        <dbReference type="ChEBI" id="CHEBI:15377"/>
        <dbReference type="ChEBI" id="CHEBI:15378"/>
        <dbReference type="ChEBI" id="CHEBI:15379"/>
        <dbReference type="ChEBI" id="CHEBI:57783"/>
        <dbReference type="ChEBI" id="CHEBI:58349"/>
        <dbReference type="ChEBI" id="CHEBI:144644"/>
        <dbReference type="ChEBI" id="CHEBI:144645"/>
    </reaction>
</comment>
<comment type="domain">
    <text evidence="5">Consists of an N-terminal FAD-binding domain with a Rossman fold and a C-terminal substrate-binding domain.</text>
</comment>
<dbReference type="InterPro" id="IPR002938">
    <property type="entry name" value="FAD-bd"/>
</dbReference>
<feature type="binding site" evidence="5">
    <location>
        <position position="105"/>
    </location>
    <ligand>
        <name>FAD</name>
        <dbReference type="ChEBI" id="CHEBI:57692"/>
    </ligand>
</feature>
<dbReference type="HAMAP" id="MF_00845">
    <property type="entry name" value="TetX_monooxygenase"/>
    <property type="match status" value="1"/>
</dbReference>
<organism evidence="7 8">
    <name type="scientific">Amycolatopsis saalfeldensis</name>
    <dbReference type="NCBI Taxonomy" id="394193"/>
    <lineage>
        <taxon>Bacteria</taxon>
        <taxon>Bacillati</taxon>
        <taxon>Actinomycetota</taxon>
        <taxon>Actinomycetes</taxon>
        <taxon>Pseudonocardiales</taxon>
        <taxon>Pseudonocardiaceae</taxon>
        <taxon>Amycolatopsis</taxon>
    </lineage>
</organism>
<dbReference type="PANTHER" id="PTHR46972:SF1">
    <property type="entry name" value="FAD DEPENDENT OXIDOREDUCTASE DOMAIN-CONTAINING PROTEIN"/>
    <property type="match status" value="1"/>
</dbReference>
<feature type="binding site" evidence="5">
    <location>
        <position position="46"/>
    </location>
    <ligand>
        <name>FAD</name>
        <dbReference type="ChEBI" id="CHEBI:57692"/>
    </ligand>
</feature>
<dbReference type="OrthoDB" id="3217377at2"/>
<evidence type="ECO:0000259" key="6">
    <source>
        <dbReference type="Pfam" id="PF01494"/>
    </source>
</evidence>
<evidence type="ECO:0000256" key="5">
    <source>
        <dbReference type="HAMAP-Rule" id="MF_00845"/>
    </source>
</evidence>
<comment type="subunit">
    <text evidence="5">Monomer.</text>
</comment>
<dbReference type="GO" id="GO:0004497">
    <property type="term" value="F:monooxygenase activity"/>
    <property type="evidence" value="ECO:0007669"/>
    <property type="project" value="UniProtKB-UniRule"/>
</dbReference>